<dbReference type="InterPro" id="IPR036779">
    <property type="entry name" value="LysM_dom_sf"/>
</dbReference>
<dbReference type="RefSeq" id="WP_108673794.1">
    <property type="nucleotide sequence ID" value="NZ_CP025628.1"/>
</dbReference>
<evidence type="ECO:0000313" key="3">
    <source>
        <dbReference type="EMBL" id="AWD32376.1"/>
    </source>
</evidence>
<evidence type="ECO:0000313" key="4">
    <source>
        <dbReference type="Proteomes" id="UP000266796"/>
    </source>
</evidence>
<dbReference type="PANTHER" id="PTHR21666:SF263">
    <property type="entry name" value="MUREIN HYDROLASE ACTIVATOR NLPD"/>
    <property type="match status" value="1"/>
</dbReference>
<dbReference type="InterPro" id="IPR050570">
    <property type="entry name" value="Cell_wall_metabolism_enzyme"/>
</dbReference>
<dbReference type="SUPFAM" id="SSF51261">
    <property type="entry name" value="Duplicated hybrid motif"/>
    <property type="match status" value="1"/>
</dbReference>
<dbReference type="EMBL" id="CP025628">
    <property type="protein sequence ID" value="AWD32376.1"/>
    <property type="molecule type" value="Genomic_DNA"/>
</dbReference>
<dbReference type="Gene3D" id="3.10.350.10">
    <property type="entry name" value="LysM domain"/>
    <property type="match status" value="1"/>
</dbReference>
<name>A0A3Q8ETL3_9PROT</name>
<dbReference type="PROSITE" id="PS51782">
    <property type="entry name" value="LYSM"/>
    <property type="match status" value="1"/>
</dbReference>
<keyword evidence="4" id="KW-1185">Reference proteome</keyword>
<dbReference type="Pfam" id="PF01551">
    <property type="entry name" value="Peptidase_M23"/>
    <property type="match status" value="1"/>
</dbReference>
<reference evidence="3 4" key="1">
    <citation type="journal article" date="2018" name="Parasitology">
        <title>The reduced genome of Candidatus Kinetoplastibacterium sorsogonicusi, the endosymbiont of Kentomonas sorsogonicus (Trypanosomatidae): loss of the haem-synthesis pathway.</title>
        <authorList>
            <person name="Silva F.M."/>
            <person name="Kostygov A.Y."/>
            <person name="Spodareva V.V."/>
            <person name="Butenko A."/>
            <person name="Tossou R."/>
            <person name="Lukes J."/>
            <person name="Yurchenko V."/>
            <person name="Alves J.M.P."/>
        </authorList>
    </citation>
    <scope>NUCLEOTIDE SEQUENCE [LARGE SCALE GENOMIC DNA]</scope>
    <source>
        <strain evidence="3 4">MF-08</strain>
    </source>
</reference>
<dbReference type="OrthoDB" id="9795421at2"/>
<dbReference type="GO" id="GO:0004222">
    <property type="term" value="F:metalloendopeptidase activity"/>
    <property type="evidence" value="ECO:0007669"/>
    <property type="project" value="TreeGrafter"/>
</dbReference>
<sequence>MYVFLQKKFFLISKKYIKLIFFAKNIIFICILLQGCVHSKISNSALIYDISQSKMKPAVANYDYIYVVKEGDTLYKIAQDNKISIEKLKKINNINNSNYLNVGQILIFHDKKITTKKFNNSKPIISNSKPIISNSNIHSNLKNNENWAWPSSGKIINNFSINQKGIDITANIGSPIISAADGKVVYCGNGVKGLGNLIILSHKNNFITAYAHIDNICVEKSQNVKKGEKIAEMGLCDNMNTPKLHFEIRSNGTPVNPINYLPIK</sequence>
<keyword evidence="3" id="KW-0378">Hydrolase</keyword>
<dbReference type="InterPro" id="IPR016047">
    <property type="entry name" value="M23ase_b-sheet_dom"/>
</dbReference>
<dbReference type="CDD" id="cd12797">
    <property type="entry name" value="M23_peptidase"/>
    <property type="match status" value="1"/>
</dbReference>
<organism evidence="3 4">
    <name type="scientific">Candidatus Kinetoplastidibacterium kentomonadis</name>
    <dbReference type="NCBI Taxonomy" id="1576550"/>
    <lineage>
        <taxon>Bacteria</taxon>
        <taxon>Pseudomonadati</taxon>
        <taxon>Pseudomonadota</taxon>
        <taxon>Betaproteobacteria</taxon>
        <taxon>Candidatus Kinetoplastidibacterium</taxon>
    </lineage>
</organism>
<dbReference type="Gene3D" id="2.70.70.10">
    <property type="entry name" value="Glucose Permease (Domain IIA)"/>
    <property type="match status" value="1"/>
</dbReference>
<protein>
    <submittedName>
        <fullName evidence="3">Murein hydrolase activator NlpD</fullName>
    </submittedName>
</protein>
<accession>A0A3Q8ETL3</accession>
<dbReference type="InterPro" id="IPR011055">
    <property type="entry name" value="Dup_hybrid_motif"/>
</dbReference>
<proteinExistence type="inferred from homology"/>
<feature type="domain" description="LysM" evidence="2">
    <location>
        <begin position="64"/>
        <end position="108"/>
    </location>
</feature>
<evidence type="ECO:0000256" key="1">
    <source>
        <dbReference type="ARBA" id="ARBA00038420"/>
    </source>
</evidence>
<gene>
    <name evidence="3" type="primary">nlpD</name>
    <name evidence="3" type="ORF">CKSOR_00254</name>
</gene>
<dbReference type="PANTHER" id="PTHR21666">
    <property type="entry name" value="PEPTIDASE-RELATED"/>
    <property type="match status" value="1"/>
</dbReference>
<evidence type="ECO:0000259" key="2">
    <source>
        <dbReference type="PROSITE" id="PS51782"/>
    </source>
</evidence>
<dbReference type="SMART" id="SM00257">
    <property type="entry name" value="LysM"/>
    <property type="match status" value="1"/>
</dbReference>
<dbReference type="Pfam" id="PF01476">
    <property type="entry name" value="LysM"/>
    <property type="match status" value="1"/>
</dbReference>
<dbReference type="Proteomes" id="UP000266796">
    <property type="component" value="Chromosome"/>
</dbReference>
<dbReference type="CDD" id="cd00118">
    <property type="entry name" value="LysM"/>
    <property type="match status" value="1"/>
</dbReference>
<dbReference type="KEGG" id="kso:CKSOR_00254"/>
<comment type="similarity">
    <text evidence="1">Belongs to the E.coli NlpD/Haemophilus LppB family.</text>
</comment>
<dbReference type="AlphaFoldDB" id="A0A3Q8ETL3"/>
<dbReference type="InterPro" id="IPR018392">
    <property type="entry name" value="LysM"/>
</dbReference>